<proteinExistence type="predicted"/>
<dbReference type="AlphaFoldDB" id="A0A0F9DS25"/>
<protein>
    <submittedName>
        <fullName evidence="1">Uncharacterized protein</fullName>
    </submittedName>
</protein>
<dbReference type="EMBL" id="LAZR01040354">
    <property type="protein sequence ID" value="KKL14698.1"/>
    <property type="molecule type" value="Genomic_DNA"/>
</dbReference>
<name>A0A0F9DS25_9ZZZZ</name>
<feature type="non-terminal residue" evidence="1">
    <location>
        <position position="1"/>
    </location>
</feature>
<organism evidence="1">
    <name type="scientific">marine sediment metagenome</name>
    <dbReference type="NCBI Taxonomy" id="412755"/>
    <lineage>
        <taxon>unclassified sequences</taxon>
        <taxon>metagenomes</taxon>
        <taxon>ecological metagenomes</taxon>
    </lineage>
</organism>
<sequence>LNREQRNKLNILLGSLDREPKNEQQRWIKSYFDLYEQAQDNVTGDLNSEILDQLQARWLLDNGHEAFSYVNEFLLIGKGEVEAQYLGALTRLEQLGYFNLPRYRGMRSELSDQQLDELRSRVQAARFADPRLRALDFNLATQVVLKELGLSGVEIRDVINAGSGIFRNPEYQDFLNEHKDLLVWFNPSARWSTLQAVTTNR</sequence>
<evidence type="ECO:0000313" key="1">
    <source>
        <dbReference type="EMBL" id="KKL14698.1"/>
    </source>
</evidence>
<accession>A0A0F9DS25</accession>
<reference evidence="1" key="1">
    <citation type="journal article" date="2015" name="Nature">
        <title>Complex archaea that bridge the gap between prokaryotes and eukaryotes.</title>
        <authorList>
            <person name="Spang A."/>
            <person name="Saw J.H."/>
            <person name="Jorgensen S.L."/>
            <person name="Zaremba-Niedzwiedzka K."/>
            <person name="Martijn J."/>
            <person name="Lind A.E."/>
            <person name="van Eijk R."/>
            <person name="Schleper C."/>
            <person name="Guy L."/>
            <person name="Ettema T.J."/>
        </authorList>
    </citation>
    <scope>NUCLEOTIDE SEQUENCE</scope>
</reference>
<gene>
    <name evidence="1" type="ORF">LCGC14_2513040</name>
</gene>
<comment type="caution">
    <text evidence="1">The sequence shown here is derived from an EMBL/GenBank/DDBJ whole genome shotgun (WGS) entry which is preliminary data.</text>
</comment>